<evidence type="ECO:0000256" key="1">
    <source>
        <dbReference type="ARBA" id="ARBA00000491"/>
    </source>
</evidence>
<comment type="pathway">
    <text evidence="3">Amino-acid biosynthesis; L-leucine biosynthesis; L-leucine from 3-methyl-2-oxobutanoate: step 2/4.</text>
</comment>
<evidence type="ECO:0000256" key="7">
    <source>
        <dbReference type="ARBA" id="ARBA00022430"/>
    </source>
</evidence>
<dbReference type="InterPro" id="IPR000573">
    <property type="entry name" value="AconitaseA/IPMdHydase_ssu_swvl"/>
</dbReference>
<feature type="domain" description="Aconitase A/isopropylmalate dehydratase small subunit swivel" evidence="11">
    <location>
        <begin position="7"/>
        <end position="122"/>
    </location>
</feature>
<evidence type="ECO:0000256" key="9">
    <source>
        <dbReference type="ARBA" id="ARBA00023239"/>
    </source>
</evidence>
<evidence type="ECO:0000256" key="2">
    <source>
        <dbReference type="ARBA" id="ARBA00002695"/>
    </source>
</evidence>
<dbReference type="SUPFAM" id="SSF52016">
    <property type="entry name" value="LeuD/IlvD-like"/>
    <property type="match status" value="1"/>
</dbReference>
<dbReference type="EC" id="4.2.1.33" evidence="6"/>
<dbReference type="NCBIfam" id="TIGR00171">
    <property type="entry name" value="leuD"/>
    <property type="match status" value="1"/>
</dbReference>
<dbReference type="AlphaFoldDB" id="A0A7G5EKW4"/>
<evidence type="ECO:0000259" key="11">
    <source>
        <dbReference type="Pfam" id="PF00694"/>
    </source>
</evidence>
<evidence type="ECO:0000256" key="10">
    <source>
        <dbReference type="ARBA" id="ARBA00023304"/>
    </source>
</evidence>
<dbReference type="Gene3D" id="3.20.19.10">
    <property type="entry name" value="Aconitase, domain 4"/>
    <property type="match status" value="1"/>
</dbReference>
<dbReference type="CDD" id="cd01577">
    <property type="entry name" value="IPMI_Swivel"/>
    <property type="match status" value="1"/>
</dbReference>
<dbReference type="KEGG" id="cpis:HS961_18360"/>
<accession>A0A7G5EKW4</accession>
<dbReference type="Pfam" id="PF00694">
    <property type="entry name" value="Aconitase_C"/>
    <property type="match status" value="1"/>
</dbReference>
<gene>
    <name evidence="12" type="primary">leuD</name>
    <name evidence="12" type="ORF">HS961_18360</name>
</gene>
<dbReference type="RefSeq" id="WP_182324458.1">
    <property type="nucleotide sequence ID" value="NZ_CP058554.1"/>
</dbReference>
<proteinExistence type="inferred from homology"/>
<keyword evidence="7" id="KW-0432">Leucine biosynthesis</keyword>
<dbReference type="PANTHER" id="PTHR43345:SF5">
    <property type="entry name" value="3-ISOPROPYLMALATE DEHYDRATASE SMALL SUBUNIT"/>
    <property type="match status" value="1"/>
</dbReference>
<evidence type="ECO:0000256" key="3">
    <source>
        <dbReference type="ARBA" id="ARBA00004729"/>
    </source>
</evidence>
<dbReference type="EMBL" id="CP058554">
    <property type="protein sequence ID" value="QMV74639.1"/>
    <property type="molecule type" value="Genomic_DNA"/>
</dbReference>
<comment type="catalytic activity">
    <reaction evidence="1">
        <text>(2R,3S)-3-isopropylmalate = (2S)-2-isopropylmalate</text>
        <dbReference type="Rhea" id="RHEA:32287"/>
        <dbReference type="ChEBI" id="CHEBI:1178"/>
        <dbReference type="ChEBI" id="CHEBI:35121"/>
        <dbReference type="EC" id="4.2.1.33"/>
    </reaction>
</comment>
<dbReference type="InterPro" id="IPR050075">
    <property type="entry name" value="LeuD"/>
</dbReference>
<evidence type="ECO:0000256" key="8">
    <source>
        <dbReference type="ARBA" id="ARBA00022605"/>
    </source>
</evidence>
<keyword evidence="10" id="KW-0100">Branched-chain amino acid biosynthesis</keyword>
<dbReference type="GO" id="GO:0009316">
    <property type="term" value="C:3-isopropylmalate dehydratase complex"/>
    <property type="evidence" value="ECO:0007669"/>
    <property type="project" value="InterPro"/>
</dbReference>
<organism evidence="12 13">
    <name type="scientific">Comamonas piscis</name>
    <dbReference type="NCBI Taxonomy" id="1562974"/>
    <lineage>
        <taxon>Bacteria</taxon>
        <taxon>Pseudomonadati</taxon>
        <taxon>Pseudomonadota</taxon>
        <taxon>Betaproteobacteria</taxon>
        <taxon>Burkholderiales</taxon>
        <taxon>Comamonadaceae</taxon>
        <taxon>Comamonas</taxon>
    </lineage>
</organism>
<evidence type="ECO:0000256" key="4">
    <source>
        <dbReference type="ARBA" id="ARBA00009845"/>
    </source>
</evidence>
<protein>
    <recommendedName>
        <fullName evidence="6">3-isopropylmalate dehydratase</fullName>
        <ecNumber evidence="6">4.2.1.33</ecNumber>
    </recommendedName>
</protein>
<dbReference type="InterPro" id="IPR033940">
    <property type="entry name" value="IPMI_Swivel"/>
</dbReference>
<dbReference type="NCBIfam" id="NF002458">
    <property type="entry name" value="PRK01641.1"/>
    <property type="match status" value="1"/>
</dbReference>
<keyword evidence="13" id="KW-1185">Reference proteome</keyword>
<reference evidence="12 13" key="1">
    <citation type="journal article" date="2020" name="G3 (Bethesda)">
        <title>CeMbio - The Caenorhabditis elegans Microbiome Resource.</title>
        <authorList>
            <person name="Dirksen P."/>
            <person name="Assie A."/>
            <person name="Zimmermann J."/>
            <person name="Zhang F."/>
            <person name="Tietje A.M."/>
            <person name="Marsh S.A."/>
            <person name="Felix M.A."/>
            <person name="Shapira M."/>
            <person name="Kaleta C."/>
            <person name="Schulenburg H."/>
            <person name="Samuel B."/>
        </authorList>
    </citation>
    <scope>NUCLEOTIDE SEQUENCE [LARGE SCALE GENOMIC DNA]</scope>
    <source>
        <strain evidence="12 13">BIGb0172</strain>
    </source>
</reference>
<dbReference type="PANTHER" id="PTHR43345">
    <property type="entry name" value="3-ISOPROPYLMALATE DEHYDRATASE SMALL SUBUNIT 2-RELATED-RELATED"/>
    <property type="match status" value="1"/>
</dbReference>
<comment type="subunit">
    <text evidence="5">Heterodimer of LeuC and LeuD.</text>
</comment>
<evidence type="ECO:0000313" key="13">
    <source>
        <dbReference type="Proteomes" id="UP000515240"/>
    </source>
</evidence>
<dbReference type="UniPathway" id="UPA00048">
    <property type="reaction ID" value="UER00071"/>
</dbReference>
<dbReference type="GO" id="GO:0003861">
    <property type="term" value="F:3-isopropylmalate dehydratase activity"/>
    <property type="evidence" value="ECO:0007669"/>
    <property type="project" value="UniProtKB-EC"/>
</dbReference>
<evidence type="ECO:0000313" key="12">
    <source>
        <dbReference type="EMBL" id="QMV74639.1"/>
    </source>
</evidence>
<comment type="similarity">
    <text evidence="4">Belongs to the LeuD family. LeuD type 1 subfamily.</text>
</comment>
<dbReference type="GO" id="GO:0009098">
    <property type="term" value="P:L-leucine biosynthetic process"/>
    <property type="evidence" value="ECO:0007669"/>
    <property type="project" value="UniProtKB-UniPathway"/>
</dbReference>
<dbReference type="InterPro" id="IPR004431">
    <property type="entry name" value="3-IsopropMal_deHydase_ssu"/>
</dbReference>
<dbReference type="Proteomes" id="UP000515240">
    <property type="component" value="Chromosome"/>
</dbReference>
<comment type="function">
    <text evidence="2">Catalyzes the isomerization between 2-isopropylmalate and 3-isopropylmalate, via the formation of 2-isopropylmaleate.</text>
</comment>
<sequence length="227" mass="25520">MREQHILSGKMAALAIENLDTDQIMPKQFLHGIDKAGLDKGLLYDLRFDAAGHPRPDFVLNRPERADVEILVAGANFGCGSSREHAVWGLQQYGIQAIIAPSFGEIFYSNAMNNQLLLVMLPEADIAQLMADADRLETAHVHIDLQALRVKSQSVDAAFSLSERHHRMQLERRDMIGLSLTYQADITHFAQRHWEAYPWLKDVALRTRQQLGATPRAQQPVRFGGKA</sequence>
<keyword evidence="9 12" id="KW-0456">Lyase</keyword>
<dbReference type="InterPro" id="IPR015928">
    <property type="entry name" value="Aconitase/3IPM_dehydase_swvl"/>
</dbReference>
<keyword evidence="8" id="KW-0028">Amino-acid biosynthesis</keyword>
<evidence type="ECO:0000256" key="5">
    <source>
        <dbReference type="ARBA" id="ARBA00011271"/>
    </source>
</evidence>
<name>A0A7G5EKW4_9BURK</name>
<evidence type="ECO:0000256" key="6">
    <source>
        <dbReference type="ARBA" id="ARBA00011998"/>
    </source>
</evidence>